<dbReference type="Proteomes" id="UP000032336">
    <property type="component" value="Unassembled WGS sequence"/>
</dbReference>
<proteinExistence type="predicted"/>
<dbReference type="STRING" id="1121877.FEAC_20250"/>
<keyword evidence="2" id="KW-1185">Reference proteome</keyword>
<dbReference type="EMBL" id="JXUW01000020">
    <property type="protein sequence ID" value="KJE76163.1"/>
    <property type="molecule type" value="Genomic_DNA"/>
</dbReference>
<reference evidence="1 2" key="1">
    <citation type="submission" date="2015-01" db="EMBL/GenBank/DDBJ databases">
        <title>Draft genome of the acidophilic iron oxidizer Ferrimicrobium acidiphilum strain T23.</title>
        <authorList>
            <person name="Poehlein A."/>
            <person name="Eisen S."/>
            <person name="Schloemann M."/>
            <person name="Johnson B.D."/>
            <person name="Daniel R."/>
            <person name="Muehling M."/>
        </authorList>
    </citation>
    <scope>NUCLEOTIDE SEQUENCE [LARGE SCALE GENOMIC DNA]</scope>
    <source>
        <strain evidence="1 2">T23</strain>
    </source>
</reference>
<comment type="caution">
    <text evidence="1">The sequence shown here is derived from an EMBL/GenBank/DDBJ whole genome shotgun (WGS) entry which is preliminary data.</text>
</comment>
<accession>A0A0D8FSA1</accession>
<name>A0A0D8FSA1_9ACTN</name>
<evidence type="ECO:0000313" key="1">
    <source>
        <dbReference type="EMBL" id="KJE76163.1"/>
    </source>
</evidence>
<protein>
    <submittedName>
        <fullName evidence="1">Uncharacterized protein</fullName>
    </submittedName>
</protein>
<dbReference type="eggNOG" id="COG3177">
    <property type="taxonomic scope" value="Bacteria"/>
</dbReference>
<evidence type="ECO:0000313" key="2">
    <source>
        <dbReference type="Proteomes" id="UP000032336"/>
    </source>
</evidence>
<organism evidence="1 2">
    <name type="scientific">Ferrimicrobium acidiphilum DSM 19497</name>
    <dbReference type="NCBI Taxonomy" id="1121877"/>
    <lineage>
        <taxon>Bacteria</taxon>
        <taxon>Bacillati</taxon>
        <taxon>Actinomycetota</taxon>
        <taxon>Acidimicrobiia</taxon>
        <taxon>Acidimicrobiales</taxon>
        <taxon>Acidimicrobiaceae</taxon>
        <taxon>Ferrimicrobium</taxon>
    </lineage>
</organism>
<sequence length="122" mass="13236">MSLGEFGRHTPLPTIAGALELNRVFSYGVNALKKSDLQPLEKGLIFFLFGAFQQFSFDGKRTSRFMMNGVLMSSGIDAISVPAAQAQSFNANMVRFLLDGPLSPVHISHVRGPTITNTGSVF</sequence>
<gene>
    <name evidence="1" type="ORF">FEAC_20250</name>
</gene>
<dbReference type="AlphaFoldDB" id="A0A0D8FSA1"/>